<dbReference type="HOGENOM" id="CLU_3306218_0_0_4"/>
<organism evidence="1 2">
    <name type="scientific">Mycetohabitans rhizoxinica (strain DSM 19002 / CIP 109453 / HKI 454)</name>
    <name type="common">Paraburkholderia rhizoxinica</name>
    <dbReference type="NCBI Taxonomy" id="882378"/>
    <lineage>
        <taxon>Bacteria</taxon>
        <taxon>Pseudomonadati</taxon>
        <taxon>Pseudomonadota</taxon>
        <taxon>Betaproteobacteria</taxon>
        <taxon>Burkholderiales</taxon>
        <taxon>Burkholderiaceae</taxon>
        <taxon>Mycetohabitans</taxon>
    </lineage>
</organism>
<protein>
    <submittedName>
        <fullName evidence="1">Uncharacterized protein</fullName>
    </submittedName>
</protein>
<dbReference type="Proteomes" id="UP000007437">
    <property type="component" value="Chromosome"/>
</dbReference>
<accession>E5ART5</accession>
<proteinExistence type="predicted"/>
<reference evidence="1 2" key="1">
    <citation type="journal article" date="2011" name="J. Bacteriol.">
        <title>Complete genome sequence of Burkholderia rhizoxinica, an endosymbiont of Rhizopus microsporus.</title>
        <authorList>
            <person name="Lackner G."/>
            <person name="Moebius N."/>
            <person name="Partida-Martinez L."/>
            <person name="Hertweck C."/>
        </authorList>
    </citation>
    <scope>NUCLEOTIDE SEQUENCE [LARGE SCALE GENOMIC DNA]</scope>
    <source>
        <strain evidence="2">DSM 19002 / CIP 109453 / HKI 454</strain>
    </source>
</reference>
<evidence type="ECO:0000313" key="1">
    <source>
        <dbReference type="EMBL" id="CBW75317.1"/>
    </source>
</evidence>
<dbReference type="KEGG" id="brh:RBRH_04150"/>
<name>E5ART5_MYCRK</name>
<gene>
    <name evidence="1" type="ordered locus">RBRH_04150</name>
</gene>
<evidence type="ECO:0000313" key="2">
    <source>
        <dbReference type="Proteomes" id="UP000007437"/>
    </source>
</evidence>
<dbReference type="EMBL" id="FR687359">
    <property type="protein sequence ID" value="CBW75317.1"/>
    <property type="molecule type" value="Genomic_DNA"/>
</dbReference>
<sequence length="39" mass="4207">MSALFWSGHGIHLKRHGWNEKTAAAANTAAVVAQAFRSL</sequence>
<dbReference type="AlphaFoldDB" id="E5ART5"/>